<evidence type="ECO:0000256" key="3">
    <source>
        <dbReference type="ARBA" id="ARBA00022801"/>
    </source>
</evidence>
<comment type="caution">
    <text evidence="6">The sequence shown here is derived from an EMBL/GenBank/DDBJ whole genome shotgun (WGS) entry which is preliminary data.</text>
</comment>
<keyword evidence="3" id="KW-0378">Hydrolase</keyword>
<accession>A0A835VZY4</accession>
<gene>
    <name evidence="6" type="ORF">HXX76_009671</name>
</gene>
<dbReference type="SMART" id="SM00228">
    <property type="entry name" value="PDZ"/>
    <property type="match status" value="1"/>
</dbReference>
<dbReference type="SUPFAM" id="SSF50156">
    <property type="entry name" value="PDZ domain-like"/>
    <property type="match status" value="1"/>
</dbReference>
<evidence type="ECO:0000313" key="6">
    <source>
        <dbReference type="EMBL" id="KAG2431141.1"/>
    </source>
</evidence>
<feature type="domain" description="PDZ" evidence="5">
    <location>
        <begin position="639"/>
        <end position="736"/>
    </location>
</feature>
<evidence type="ECO:0000256" key="2">
    <source>
        <dbReference type="ARBA" id="ARBA00022670"/>
    </source>
</evidence>
<dbReference type="InterPro" id="IPR043504">
    <property type="entry name" value="Peptidase_S1_PA_chymotrypsin"/>
</dbReference>
<dbReference type="Gene3D" id="2.30.42.10">
    <property type="match status" value="1"/>
</dbReference>
<dbReference type="EMBL" id="JAEHOC010000025">
    <property type="protein sequence ID" value="KAG2431141.1"/>
    <property type="molecule type" value="Genomic_DNA"/>
</dbReference>
<dbReference type="OrthoDB" id="4217619at2759"/>
<feature type="compositionally biased region" description="Low complexity" evidence="4">
    <location>
        <begin position="234"/>
        <end position="244"/>
    </location>
</feature>
<dbReference type="InterPro" id="IPR001478">
    <property type="entry name" value="PDZ"/>
</dbReference>
<dbReference type="PROSITE" id="PS50106">
    <property type="entry name" value="PDZ"/>
    <property type="match status" value="1"/>
</dbReference>
<comment type="similarity">
    <text evidence="1">Belongs to the peptidase S1C family.</text>
</comment>
<evidence type="ECO:0000313" key="7">
    <source>
        <dbReference type="Proteomes" id="UP000650467"/>
    </source>
</evidence>
<reference evidence="6" key="1">
    <citation type="journal article" date="2020" name="bioRxiv">
        <title>Comparative genomics of Chlamydomonas.</title>
        <authorList>
            <person name="Craig R.J."/>
            <person name="Hasan A.R."/>
            <person name="Ness R.W."/>
            <person name="Keightley P.D."/>
        </authorList>
    </citation>
    <scope>NUCLEOTIDE SEQUENCE</scope>
    <source>
        <strain evidence="6">SAG 7.73</strain>
    </source>
</reference>
<dbReference type="InterPro" id="IPR001940">
    <property type="entry name" value="Peptidase_S1C"/>
</dbReference>
<dbReference type="AlphaFoldDB" id="A0A835VZY4"/>
<feature type="compositionally biased region" description="Polar residues" evidence="4">
    <location>
        <begin position="69"/>
        <end position="81"/>
    </location>
</feature>
<dbReference type="Pfam" id="PF13365">
    <property type="entry name" value="Trypsin_2"/>
    <property type="match status" value="1"/>
</dbReference>
<protein>
    <recommendedName>
        <fullName evidence="5">PDZ domain-containing protein</fullName>
    </recommendedName>
</protein>
<proteinExistence type="inferred from homology"/>
<dbReference type="Proteomes" id="UP000650467">
    <property type="component" value="Unassembled WGS sequence"/>
</dbReference>
<keyword evidence="2" id="KW-0645">Protease</keyword>
<evidence type="ECO:0000256" key="4">
    <source>
        <dbReference type="SAM" id="MobiDB-lite"/>
    </source>
</evidence>
<dbReference type="Pfam" id="PF13180">
    <property type="entry name" value="PDZ_2"/>
    <property type="match status" value="1"/>
</dbReference>
<dbReference type="PANTHER" id="PTHR43343:SF2">
    <property type="entry name" value="PDZ DOMAIN-CONTAINING PROTEIN"/>
    <property type="match status" value="1"/>
</dbReference>
<feature type="compositionally biased region" description="Low complexity" evidence="4">
    <location>
        <begin position="271"/>
        <end position="285"/>
    </location>
</feature>
<dbReference type="PANTHER" id="PTHR43343">
    <property type="entry name" value="PEPTIDASE S12"/>
    <property type="match status" value="1"/>
</dbReference>
<dbReference type="InterPro" id="IPR039382">
    <property type="entry name" value="DEGP1/8_PDZ_dom"/>
</dbReference>
<dbReference type="GO" id="GO:0006508">
    <property type="term" value="P:proteolysis"/>
    <property type="evidence" value="ECO:0007669"/>
    <property type="project" value="UniProtKB-KW"/>
</dbReference>
<evidence type="ECO:0000256" key="1">
    <source>
        <dbReference type="ARBA" id="ARBA00010541"/>
    </source>
</evidence>
<dbReference type="InterPro" id="IPR051201">
    <property type="entry name" value="Chloro_Bact_Ser_Proteases"/>
</dbReference>
<dbReference type="GO" id="GO:0004252">
    <property type="term" value="F:serine-type endopeptidase activity"/>
    <property type="evidence" value="ECO:0007669"/>
    <property type="project" value="InterPro"/>
</dbReference>
<sequence length="755" mass="72836">MLSNSAPSPPNLCNSAPYRRIQSCNQPLQPCLGRTGLGRSLGNRAIPAPKASQQHKLPGARAVAPAALPSTSNADSHQSPVSAGAGPLAWTTTKPQPGLLARLWAAICSAASTALRVLVAAFCIWLASLAPRPSLAAAATAAAPAEARVCDSTHANAATAAQAGGVGASRGSSHGEEGAAAAECYSRESVAARCLSGRGAGPSGQAAPSPSPALGGGRHRSAAYGGSSSGASGGSSSTGSSSGGARNNLVIGELALGYEPAAPGAAVHRFSTSTASTTAPAATTGSGRGAGSYGQGYSHGGSGGSGSSSTYTYGSAAGYGSLQGGLQPAAAGGVGGGSSSSSSGAVLAPGLTSSADAGTAAPAASSAAGGAAAADGGAAGASGGGGGAAAGGGSGSAAAALPPGVAAEDVALASALGLGVGEAGVVRLFERCRPSVVNISGMRAMQTFTTLDLTKVPTGQGSGFIWGDKGCVVTAYHLVKGAAEVKVTLYDNTSYTAKVLGYDAAKDVAVLKLSVPKSKLRELQPVTPGSSAGLRVGQSVYGIANPWGLGHTLSQGLVSGLGCELSGCGLLPLKGVIAANTGLGPGADPGASGGVLLDSKGAVVGMLVSPPASGGGGGGGGGRSYAVPLDAVRGLVGQILSYGRTVRPALGITMAPPQVLERVGVEGVLVLEVPPGSPAHAAGLRPTHRDIFGDLVLGDVVVGLDGKPVRSAADLYDILDEHRVGDRLKLELLRDGKATGLTVTLGERTLGGAEE</sequence>
<dbReference type="InterPro" id="IPR036034">
    <property type="entry name" value="PDZ_sf"/>
</dbReference>
<name>A0A835VZY4_CHLIN</name>
<dbReference type="SUPFAM" id="SSF50494">
    <property type="entry name" value="Trypsin-like serine proteases"/>
    <property type="match status" value="1"/>
</dbReference>
<dbReference type="InterPro" id="IPR009003">
    <property type="entry name" value="Peptidase_S1_PA"/>
</dbReference>
<keyword evidence="7" id="KW-1185">Reference proteome</keyword>
<feature type="region of interest" description="Disordered" evidence="4">
    <location>
        <begin position="269"/>
        <end position="290"/>
    </location>
</feature>
<feature type="region of interest" description="Disordered" evidence="4">
    <location>
        <begin position="42"/>
        <end position="86"/>
    </location>
</feature>
<evidence type="ECO:0000259" key="5">
    <source>
        <dbReference type="PROSITE" id="PS50106"/>
    </source>
</evidence>
<dbReference type="Gene3D" id="2.40.10.10">
    <property type="entry name" value="Trypsin-like serine proteases"/>
    <property type="match status" value="2"/>
</dbReference>
<organism evidence="6 7">
    <name type="scientific">Chlamydomonas incerta</name>
    <dbReference type="NCBI Taxonomy" id="51695"/>
    <lineage>
        <taxon>Eukaryota</taxon>
        <taxon>Viridiplantae</taxon>
        <taxon>Chlorophyta</taxon>
        <taxon>core chlorophytes</taxon>
        <taxon>Chlorophyceae</taxon>
        <taxon>CS clade</taxon>
        <taxon>Chlamydomonadales</taxon>
        <taxon>Chlamydomonadaceae</taxon>
        <taxon>Chlamydomonas</taxon>
    </lineage>
</organism>
<dbReference type="CDD" id="cd00990">
    <property type="entry name" value="cpPDZ_AtDEGP1-like"/>
    <property type="match status" value="1"/>
</dbReference>
<feature type="region of interest" description="Disordered" evidence="4">
    <location>
        <begin position="197"/>
        <end position="244"/>
    </location>
</feature>
<dbReference type="PRINTS" id="PR00834">
    <property type="entry name" value="PROTEASES2C"/>
</dbReference>